<feature type="domain" description="CWH43-like N-terminal" evidence="7">
    <location>
        <begin position="7"/>
        <end position="232"/>
    </location>
</feature>
<comment type="similarity">
    <text evidence="2">Belongs to the DRAM/TMEM150 family.</text>
</comment>
<sequence length="251" mass="28846">MGFQARFLIFLYAALTVLSVFLTYLLCLSFGHVTSILPYLSFLGDKPLESTLFTQLFVIDAAVLMLLVQVRFVQAFRYLNKQNASDRMFAVNYAAVCVGHSAAVGLFVMACFQESHAFWVHQLAGILLYFFGSVIYFVLQTVVSSGTASVPRDKVLVNLRVVISVFLIIFYVCFEVGYLLAMKLHDKPWDKRNEWSKEDDGWIFYILSSISEWLLLLLFQLYFLTFYFDFKNVVLMKTRIVVSFENENAGH</sequence>
<name>A0ABR1AG08_POLSC</name>
<dbReference type="InterPro" id="IPR019402">
    <property type="entry name" value="CWH43_N"/>
</dbReference>
<reference evidence="8 9" key="1">
    <citation type="submission" date="2023-09" db="EMBL/GenBank/DDBJ databases">
        <title>Genomes of two closely related lineages of the louse Polyplax serrata with different host specificities.</title>
        <authorList>
            <person name="Martinu J."/>
            <person name="Tarabai H."/>
            <person name="Stefka J."/>
            <person name="Hypsa V."/>
        </authorList>
    </citation>
    <scope>NUCLEOTIDE SEQUENCE [LARGE SCALE GENOMIC DNA]</scope>
    <source>
        <strain evidence="8">98ZLc_SE</strain>
    </source>
</reference>
<gene>
    <name evidence="8" type="ORF">RUM44_003289</name>
</gene>
<accession>A0ABR1AG08</accession>
<feature type="transmembrane region" description="Helical" evidence="6">
    <location>
        <begin position="91"/>
        <end position="112"/>
    </location>
</feature>
<evidence type="ECO:0000256" key="1">
    <source>
        <dbReference type="ARBA" id="ARBA00004127"/>
    </source>
</evidence>
<keyword evidence="3 6" id="KW-0812">Transmembrane</keyword>
<keyword evidence="4 6" id="KW-1133">Transmembrane helix</keyword>
<feature type="transmembrane region" description="Helical" evidence="6">
    <location>
        <begin position="118"/>
        <end position="139"/>
    </location>
</feature>
<comment type="subcellular location">
    <subcellularLocation>
        <location evidence="1">Endomembrane system</location>
        <topology evidence="1">Multi-pass membrane protein</topology>
    </subcellularLocation>
</comment>
<feature type="transmembrane region" description="Helical" evidence="6">
    <location>
        <begin position="7"/>
        <end position="32"/>
    </location>
</feature>
<feature type="transmembrane region" description="Helical" evidence="6">
    <location>
        <begin position="52"/>
        <end position="70"/>
    </location>
</feature>
<feature type="transmembrane region" description="Helical" evidence="6">
    <location>
        <begin position="159"/>
        <end position="182"/>
    </location>
</feature>
<feature type="transmembrane region" description="Helical" evidence="6">
    <location>
        <begin position="202"/>
        <end position="228"/>
    </location>
</feature>
<evidence type="ECO:0000256" key="3">
    <source>
        <dbReference type="ARBA" id="ARBA00022692"/>
    </source>
</evidence>
<proteinExistence type="inferred from homology"/>
<organism evidence="8 9">
    <name type="scientific">Polyplax serrata</name>
    <name type="common">Common mouse louse</name>
    <dbReference type="NCBI Taxonomy" id="468196"/>
    <lineage>
        <taxon>Eukaryota</taxon>
        <taxon>Metazoa</taxon>
        <taxon>Ecdysozoa</taxon>
        <taxon>Arthropoda</taxon>
        <taxon>Hexapoda</taxon>
        <taxon>Insecta</taxon>
        <taxon>Pterygota</taxon>
        <taxon>Neoptera</taxon>
        <taxon>Paraneoptera</taxon>
        <taxon>Psocodea</taxon>
        <taxon>Troctomorpha</taxon>
        <taxon>Phthiraptera</taxon>
        <taxon>Anoplura</taxon>
        <taxon>Polyplacidae</taxon>
        <taxon>Polyplax</taxon>
    </lineage>
</organism>
<evidence type="ECO:0000313" key="9">
    <source>
        <dbReference type="Proteomes" id="UP001359485"/>
    </source>
</evidence>
<keyword evidence="9" id="KW-1185">Reference proteome</keyword>
<dbReference type="PANTHER" id="PTHR21324:SF2">
    <property type="entry name" value="EG:22E5.9 PROTEIN"/>
    <property type="match status" value="1"/>
</dbReference>
<evidence type="ECO:0000256" key="4">
    <source>
        <dbReference type="ARBA" id="ARBA00022989"/>
    </source>
</evidence>
<dbReference type="PANTHER" id="PTHR21324">
    <property type="entry name" value="FASTING-INDUCIBLE INTEGRAL MEMBRANE PROTEIN TM6P1-RELATED"/>
    <property type="match status" value="1"/>
</dbReference>
<evidence type="ECO:0000259" key="7">
    <source>
        <dbReference type="Pfam" id="PF10277"/>
    </source>
</evidence>
<evidence type="ECO:0000256" key="5">
    <source>
        <dbReference type="ARBA" id="ARBA00023136"/>
    </source>
</evidence>
<protein>
    <recommendedName>
        <fullName evidence="7">CWH43-like N-terminal domain-containing protein</fullName>
    </recommendedName>
</protein>
<dbReference type="InterPro" id="IPR050911">
    <property type="entry name" value="DRAM/TMEM150_Autophagy_Mod"/>
</dbReference>
<evidence type="ECO:0000256" key="2">
    <source>
        <dbReference type="ARBA" id="ARBA00006565"/>
    </source>
</evidence>
<dbReference type="Pfam" id="PF10277">
    <property type="entry name" value="Frag1"/>
    <property type="match status" value="1"/>
</dbReference>
<dbReference type="EMBL" id="JAWJWF010000049">
    <property type="protein sequence ID" value="KAK6618908.1"/>
    <property type="molecule type" value="Genomic_DNA"/>
</dbReference>
<dbReference type="Proteomes" id="UP001359485">
    <property type="component" value="Unassembled WGS sequence"/>
</dbReference>
<evidence type="ECO:0000313" key="8">
    <source>
        <dbReference type="EMBL" id="KAK6618908.1"/>
    </source>
</evidence>
<evidence type="ECO:0000256" key="6">
    <source>
        <dbReference type="SAM" id="Phobius"/>
    </source>
</evidence>
<keyword evidence="5 6" id="KW-0472">Membrane</keyword>
<comment type="caution">
    <text evidence="8">The sequence shown here is derived from an EMBL/GenBank/DDBJ whole genome shotgun (WGS) entry which is preliminary data.</text>
</comment>